<organism evidence="2 3">
    <name type="scientific">Syncephalis pseudoplumigaleata</name>
    <dbReference type="NCBI Taxonomy" id="1712513"/>
    <lineage>
        <taxon>Eukaryota</taxon>
        <taxon>Fungi</taxon>
        <taxon>Fungi incertae sedis</taxon>
        <taxon>Zoopagomycota</taxon>
        <taxon>Zoopagomycotina</taxon>
        <taxon>Zoopagomycetes</taxon>
        <taxon>Zoopagales</taxon>
        <taxon>Piptocephalidaceae</taxon>
        <taxon>Syncephalis</taxon>
    </lineage>
</organism>
<evidence type="ECO:0000313" key="3">
    <source>
        <dbReference type="Proteomes" id="UP000278143"/>
    </source>
</evidence>
<dbReference type="Proteomes" id="UP000278143">
    <property type="component" value="Unassembled WGS sequence"/>
</dbReference>
<feature type="compositionally biased region" description="Acidic residues" evidence="1">
    <location>
        <begin position="25"/>
        <end position="35"/>
    </location>
</feature>
<gene>
    <name evidence="2" type="ORF">SYNPS1DRAFT_28068</name>
</gene>
<feature type="compositionally biased region" description="Low complexity" evidence="1">
    <location>
        <begin position="75"/>
        <end position="96"/>
    </location>
</feature>
<keyword evidence="3" id="KW-1185">Reference proteome</keyword>
<reference evidence="3" key="1">
    <citation type="journal article" date="2018" name="Nat. Microbiol.">
        <title>Leveraging single-cell genomics to expand the fungal tree of life.</title>
        <authorList>
            <person name="Ahrendt S.R."/>
            <person name="Quandt C.A."/>
            <person name="Ciobanu D."/>
            <person name="Clum A."/>
            <person name="Salamov A."/>
            <person name="Andreopoulos B."/>
            <person name="Cheng J.F."/>
            <person name="Woyke T."/>
            <person name="Pelin A."/>
            <person name="Henrissat B."/>
            <person name="Reynolds N.K."/>
            <person name="Benny G.L."/>
            <person name="Smith M.E."/>
            <person name="James T.Y."/>
            <person name="Grigoriev I.V."/>
        </authorList>
    </citation>
    <scope>NUCLEOTIDE SEQUENCE [LARGE SCALE GENOMIC DNA]</scope>
    <source>
        <strain evidence="3">Benny S71-1</strain>
    </source>
</reference>
<evidence type="ECO:0000313" key="2">
    <source>
        <dbReference type="EMBL" id="RKP26231.1"/>
    </source>
</evidence>
<name>A0A4P9Z361_9FUNG</name>
<dbReference type="AlphaFoldDB" id="A0A4P9Z361"/>
<proteinExistence type="predicted"/>
<feature type="region of interest" description="Disordered" evidence="1">
    <location>
        <begin position="1"/>
        <end position="164"/>
    </location>
</feature>
<dbReference type="EMBL" id="KZ989478">
    <property type="protein sequence ID" value="RKP26231.1"/>
    <property type="molecule type" value="Genomic_DNA"/>
</dbReference>
<evidence type="ECO:0000256" key="1">
    <source>
        <dbReference type="SAM" id="MobiDB-lite"/>
    </source>
</evidence>
<protein>
    <submittedName>
        <fullName evidence="2">Uncharacterized protein</fullName>
    </submittedName>
</protein>
<sequence>MATSRADTFTLPTRTMNMPTGGNDDSNDDGDDSDDPFGFKAAELRAQRKKHECILPRHMTRPSRGSGRAMAPLRSTSMTMPRRSSPPSSSPSSSSSEHLDDVAPVISDSKPVGEINAQLWRDHTPASLPKRSSTMKRTRQRAVHKHAADANEPANGKRAQEGDEVDAFVIEEEPAIAL</sequence>
<accession>A0A4P9Z361</accession>
<feature type="compositionally biased region" description="Polar residues" evidence="1">
    <location>
        <begin position="1"/>
        <end position="20"/>
    </location>
</feature>
<feature type="compositionally biased region" description="Basic residues" evidence="1">
    <location>
        <begin position="133"/>
        <end position="145"/>
    </location>
</feature>